<proteinExistence type="predicted"/>
<comment type="caution">
    <text evidence="1">The sequence shown here is derived from an EMBL/GenBank/DDBJ whole genome shotgun (WGS) entry which is preliminary data.</text>
</comment>
<reference evidence="1 2" key="1">
    <citation type="submission" date="2018-12" db="EMBL/GenBank/DDBJ databases">
        <title>Vibrio sp. isolated from China Sea.</title>
        <authorList>
            <person name="Li Y."/>
        </authorList>
    </citation>
    <scope>NUCLEOTIDE SEQUENCE [LARGE SCALE GENOMIC DNA]</scope>
    <source>
        <strain evidence="1 2">BEI207</strain>
    </source>
</reference>
<sequence length="30" mass="3452">MIRNAWRPHFGLSLVFTAQCLSSVYALLTR</sequence>
<evidence type="ECO:0008006" key="3">
    <source>
        <dbReference type="Google" id="ProtNLM"/>
    </source>
</evidence>
<dbReference type="Proteomes" id="UP000268973">
    <property type="component" value="Unassembled WGS sequence"/>
</dbReference>
<keyword evidence="2" id="KW-1185">Reference proteome</keyword>
<protein>
    <recommendedName>
        <fullName evidence="3">DUF3265 domain-containing protein</fullName>
    </recommendedName>
</protein>
<dbReference type="AlphaFoldDB" id="A0A3S0ML63"/>
<name>A0A3S0ML63_9VIBR</name>
<evidence type="ECO:0000313" key="2">
    <source>
        <dbReference type="Proteomes" id="UP000268973"/>
    </source>
</evidence>
<accession>A0A3S0ML63</accession>
<evidence type="ECO:0000313" key="1">
    <source>
        <dbReference type="EMBL" id="RTZ13665.1"/>
    </source>
</evidence>
<dbReference type="EMBL" id="RXZH01000016">
    <property type="protein sequence ID" value="RTZ13665.1"/>
    <property type="molecule type" value="Genomic_DNA"/>
</dbReference>
<gene>
    <name evidence="1" type="ORF">EJ063_19225</name>
</gene>
<organism evidence="1 2">
    <name type="scientific">Vibrio aquaticus</name>
    <dbReference type="NCBI Taxonomy" id="2496559"/>
    <lineage>
        <taxon>Bacteria</taxon>
        <taxon>Pseudomonadati</taxon>
        <taxon>Pseudomonadota</taxon>
        <taxon>Gammaproteobacteria</taxon>
        <taxon>Vibrionales</taxon>
        <taxon>Vibrionaceae</taxon>
        <taxon>Vibrio</taxon>
    </lineage>
</organism>